<evidence type="ECO:0000313" key="3">
    <source>
        <dbReference type="Proteomes" id="UP000229901"/>
    </source>
</evidence>
<keyword evidence="1" id="KW-0472">Membrane</keyword>
<keyword evidence="1" id="KW-1133">Transmembrane helix</keyword>
<organism evidence="2 3">
    <name type="scientific">Candidatus Falkowbacteria bacterium CG10_big_fil_rev_8_21_14_0_10_39_11</name>
    <dbReference type="NCBI Taxonomy" id="1974565"/>
    <lineage>
        <taxon>Bacteria</taxon>
        <taxon>Candidatus Falkowiibacteriota</taxon>
    </lineage>
</organism>
<proteinExistence type="predicted"/>
<gene>
    <name evidence="2" type="ORF">COT97_05685</name>
</gene>
<accession>A0A2H0V3J6</accession>
<dbReference type="AlphaFoldDB" id="A0A2H0V3J6"/>
<evidence type="ECO:0000313" key="2">
    <source>
        <dbReference type="EMBL" id="PIR93628.1"/>
    </source>
</evidence>
<dbReference type="EMBL" id="PFAP01000047">
    <property type="protein sequence ID" value="PIR93628.1"/>
    <property type="molecule type" value="Genomic_DNA"/>
</dbReference>
<sequence length="134" mass="15364">MKKNTSFAIKTNIAAWIISIIFILIPGFILGETWYNLMDNKYFAGAFSLIVTFSALRLSLHNMIKNAKFEAKEKNQSLTTTWYVFILFTLLSLLLTYKNIVNRFGLSYEIIIIIAQIAVAYLAILTIKQTKNRS</sequence>
<evidence type="ECO:0000256" key="1">
    <source>
        <dbReference type="SAM" id="Phobius"/>
    </source>
</evidence>
<feature type="transmembrane region" description="Helical" evidence="1">
    <location>
        <begin position="12"/>
        <end position="30"/>
    </location>
</feature>
<reference evidence="3" key="1">
    <citation type="submission" date="2017-09" db="EMBL/GenBank/DDBJ databases">
        <title>Depth-based differentiation of microbial function through sediment-hosted aquifers and enrichment of novel symbionts in the deep terrestrial subsurface.</title>
        <authorList>
            <person name="Probst A.J."/>
            <person name="Ladd B."/>
            <person name="Jarett J.K."/>
            <person name="Geller-Mcgrath D.E."/>
            <person name="Sieber C.M.K."/>
            <person name="Emerson J.B."/>
            <person name="Anantharaman K."/>
            <person name="Thomas B.C."/>
            <person name="Malmstrom R."/>
            <person name="Stieglmeier M."/>
            <person name="Klingl A."/>
            <person name="Woyke T."/>
            <person name="Ryan C.M."/>
            <person name="Banfield J.F."/>
        </authorList>
    </citation>
    <scope>NUCLEOTIDE SEQUENCE [LARGE SCALE GENOMIC DNA]</scope>
</reference>
<feature type="transmembrane region" description="Helical" evidence="1">
    <location>
        <begin position="42"/>
        <end position="60"/>
    </location>
</feature>
<comment type="caution">
    <text evidence="2">The sequence shown here is derived from an EMBL/GenBank/DDBJ whole genome shotgun (WGS) entry which is preliminary data.</text>
</comment>
<name>A0A2H0V3J6_9BACT</name>
<protein>
    <submittedName>
        <fullName evidence="2">Uncharacterized protein</fullName>
    </submittedName>
</protein>
<dbReference type="Proteomes" id="UP000229901">
    <property type="component" value="Unassembled WGS sequence"/>
</dbReference>
<keyword evidence="1" id="KW-0812">Transmembrane</keyword>
<feature type="transmembrane region" description="Helical" evidence="1">
    <location>
        <begin position="106"/>
        <end position="127"/>
    </location>
</feature>
<feature type="transmembrane region" description="Helical" evidence="1">
    <location>
        <begin position="81"/>
        <end position="100"/>
    </location>
</feature>